<dbReference type="RefSeq" id="XP_013757035.1">
    <property type="nucleotide sequence ID" value="XM_013901581.1"/>
</dbReference>
<dbReference type="eggNOG" id="ENOG502RZ73">
    <property type="taxonomic scope" value="Eukaryota"/>
</dbReference>
<dbReference type="EMBL" id="GL349460">
    <property type="protein sequence ID" value="KNC50198.1"/>
    <property type="molecule type" value="Genomic_DNA"/>
</dbReference>
<feature type="region of interest" description="Disordered" evidence="1">
    <location>
        <begin position="144"/>
        <end position="169"/>
    </location>
</feature>
<proteinExistence type="predicted"/>
<dbReference type="Proteomes" id="UP000054408">
    <property type="component" value="Unassembled WGS sequence"/>
</dbReference>
<protein>
    <submittedName>
        <fullName evidence="2">Uncharacterized protein</fullName>
    </submittedName>
</protein>
<evidence type="ECO:0000313" key="3">
    <source>
        <dbReference type="Proteomes" id="UP000054408"/>
    </source>
</evidence>
<feature type="compositionally biased region" description="Basic and acidic residues" evidence="1">
    <location>
        <begin position="144"/>
        <end position="155"/>
    </location>
</feature>
<feature type="region of interest" description="Disordered" evidence="1">
    <location>
        <begin position="183"/>
        <end position="202"/>
    </location>
</feature>
<gene>
    <name evidence="2" type="ORF">AMSG_06343</name>
</gene>
<sequence>MDGLRKARAARVSSAYARERRRAARDSMHPLTTGKPAREWDASPPYPHASPPGVTCYPPRASAPVLPPQYKYSPEALAADAAAVAAARAAAAAALQERLDAVLDEVLEANPDMPLKARCELRDSIAQVLAAEAGADAADIDDADAAHAADARDGEQEATIPPRETGSHWCTSTARRRESLLYPAHPQPFDDPDALAAAGPPEASPRLTAAFKAQLEGHLSQEAYNAILHGAREPDAGRASSAEIMAGDAVSSAPDATTESDAIVGARVFSRTEARAMGHAAADDDDAAAELGLRSILWRDEVETDHGSIEHFERRRERLARPMHPGELQLEAYDIFLEQLRRREREIVKRKRIQELENLRGPRPGWYALRDASFNDELCRHNALLRSSSAEWASRMSYSNELLSAPLG</sequence>
<dbReference type="GeneID" id="25565524"/>
<name>A0A0L0DFU6_THETB</name>
<reference evidence="2 3" key="1">
    <citation type="submission" date="2010-05" db="EMBL/GenBank/DDBJ databases">
        <title>The Genome Sequence of Thecamonas trahens ATCC 50062.</title>
        <authorList>
            <consortium name="The Broad Institute Genome Sequencing Platform"/>
            <person name="Russ C."/>
            <person name="Cuomo C."/>
            <person name="Shea T."/>
            <person name="Young S.K."/>
            <person name="Zeng Q."/>
            <person name="Koehrsen M."/>
            <person name="Haas B."/>
            <person name="Borodovsky M."/>
            <person name="Guigo R."/>
            <person name="Alvarado L."/>
            <person name="Berlin A."/>
            <person name="Bochicchio J."/>
            <person name="Borenstein D."/>
            <person name="Chapman S."/>
            <person name="Chen Z."/>
            <person name="Freedman E."/>
            <person name="Gellesch M."/>
            <person name="Goldberg J."/>
            <person name="Griggs A."/>
            <person name="Gujja S."/>
            <person name="Heilman E."/>
            <person name="Heiman D."/>
            <person name="Hepburn T."/>
            <person name="Howarth C."/>
            <person name="Jen D."/>
            <person name="Larson L."/>
            <person name="Mehta T."/>
            <person name="Park D."/>
            <person name="Pearson M."/>
            <person name="Roberts A."/>
            <person name="Saif S."/>
            <person name="Shenoy N."/>
            <person name="Sisk P."/>
            <person name="Stolte C."/>
            <person name="Sykes S."/>
            <person name="Thomson T."/>
            <person name="Walk T."/>
            <person name="White J."/>
            <person name="Yandava C."/>
            <person name="Burger G."/>
            <person name="Gray M.W."/>
            <person name="Holland P.W.H."/>
            <person name="King N."/>
            <person name="Lang F.B.F."/>
            <person name="Roger A.J."/>
            <person name="Ruiz-Trillo I."/>
            <person name="Lander E."/>
            <person name="Nusbaum C."/>
        </authorList>
    </citation>
    <scope>NUCLEOTIDE SEQUENCE [LARGE SCALE GENOMIC DNA]</scope>
    <source>
        <strain evidence="2 3">ATCC 50062</strain>
    </source>
</reference>
<accession>A0A0L0DFU6</accession>
<keyword evidence="3" id="KW-1185">Reference proteome</keyword>
<dbReference type="AlphaFoldDB" id="A0A0L0DFU6"/>
<evidence type="ECO:0000313" key="2">
    <source>
        <dbReference type="EMBL" id="KNC50198.1"/>
    </source>
</evidence>
<feature type="region of interest" description="Disordered" evidence="1">
    <location>
        <begin position="1"/>
        <end position="57"/>
    </location>
</feature>
<evidence type="ECO:0000256" key="1">
    <source>
        <dbReference type="SAM" id="MobiDB-lite"/>
    </source>
</evidence>
<organism evidence="2 3">
    <name type="scientific">Thecamonas trahens ATCC 50062</name>
    <dbReference type="NCBI Taxonomy" id="461836"/>
    <lineage>
        <taxon>Eukaryota</taxon>
        <taxon>Apusozoa</taxon>
        <taxon>Apusomonadida</taxon>
        <taxon>Apusomonadidae</taxon>
        <taxon>Thecamonas</taxon>
    </lineage>
</organism>